<dbReference type="EMBL" id="FNNI01000007">
    <property type="protein sequence ID" value="SDX84113.1"/>
    <property type="molecule type" value="Genomic_DNA"/>
</dbReference>
<keyword evidence="1" id="KW-1133">Transmembrane helix</keyword>
<evidence type="ECO:0000313" key="3">
    <source>
        <dbReference type="Proteomes" id="UP000198500"/>
    </source>
</evidence>
<name>A0A1H3EZ71_9GAMM</name>
<keyword evidence="1" id="KW-0472">Membrane</keyword>
<proteinExistence type="predicted"/>
<sequence>MALFFLVFSVCLLIFGSMIGILLVSRTPRYRTEPEDLLALFDKTIKGYVTETEWNAIVGHPVRHDDYLESVRRRAQYLMDEYGRPWQVSQGGSLLSRTGRKELAALRDHLASHDALRHQQER</sequence>
<protein>
    <submittedName>
        <fullName evidence="2">Uncharacterized protein</fullName>
    </submittedName>
</protein>
<accession>A0A1H3EZ71</accession>
<feature type="transmembrane region" description="Helical" evidence="1">
    <location>
        <begin position="6"/>
        <end position="24"/>
    </location>
</feature>
<organism evidence="2 3">
    <name type="scientific">Aidingimonas halophila</name>
    <dbReference type="NCBI Taxonomy" id="574349"/>
    <lineage>
        <taxon>Bacteria</taxon>
        <taxon>Pseudomonadati</taxon>
        <taxon>Pseudomonadota</taxon>
        <taxon>Gammaproteobacteria</taxon>
        <taxon>Oceanospirillales</taxon>
        <taxon>Halomonadaceae</taxon>
        <taxon>Aidingimonas</taxon>
    </lineage>
</organism>
<reference evidence="2 3" key="1">
    <citation type="submission" date="2016-10" db="EMBL/GenBank/DDBJ databases">
        <authorList>
            <person name="de Groot N.N."/>
        </authorList>
    </citation>
    <scope>NUCLEOTIDE SEQUENCE [LARGE SCALE GENOMIC DNA]</scope>
    <source>
        <strain evidence="2 3">DSM 19219</strain>
    </source>
</reference>
<dbReference type="AlphaFoldDB" id="A0A1H3EZ71"/>
<dbReference type="OrthoDB" id="6120993at2"/>
<keyword evidence="3" id="KW-1185">Reference proteome</keyword>
<keyword evidence="1" id="KW-0812">Transmembrane</keyword>
<evidence type="ECO:0000256" key="1">
    <source>
        <dbReference type="SAM" id="Phobius"/>
    </source>
</evidence>
<evidence type="ECO:0000313" key="2">
    <source>
        <dbReference type="EMBL" id="SDX84113.1"/>
    </source>
</evidence>
<gene>
    <name evidence="2" type="ORF">SAMN05443545_107300</name>
</gene>
<dbReference type="Proteomes" id="UP000198500">
    <property type="component" value="Unassembled WGS sequence"/>
</dbReference>